<dbReference type="Pfam" id="PF05181">
    <property type="entry name" value="XPA_C"/>
    <property type="match status" value="1"/>
</dbReference>
<feature type="compositionally biased region" description="Basic and acidic residues" evidence="11">
    <location>
        <begin position="22"/>
        <end position="41"/>
    </location>
</feature>
<feature type="compositionally biased region" description="Low complexity" evidence="11">
    <location>
        <begin position="61"/>
        <end position="73"/>
    </location>
</feature>
<evidence type="ECO:0000256" key="2">
    <source>
        <dbReference type="ARBA" id="ARBA00005548"/>
    </source>
</evidence>
<protein>
    <recommendedName>
        <fullName evidence="10">DNA repair protein RAD14</fullName>
    </recommendedName>
</protein>
<evidence type="ECO:0000256" key="10">
    <source>
        <dbReference type="ARBA" id="ARBA00072989"/>
    </source>
</evidence>
<dbReference type="GO" id="GO:1901255">
    <property type="term" value="P:nucleotide-excision repair involved in interstrand cross-link repair"/>
    <property type="evidence" value="ECO:0007669"/>
    <property type="project" value="TreeGrafter"/>
</dbReference>
<keyword evidence="4" id="KW-0227">DNA damage</keyword>
<dbReference type="PANTHER" id="PTHR10142:SF0">
    <property type="entry name" value="DNA REPAIR PROTEIN COMPLEMENTING XP-A CELLS"/>
    <property type="match status" value="1"/>
</dbReference>
<dbReference type="FunFam" id="3.90.530.10:FF:000003">
    <property type="entry name" value="Dna repair rad14 protein"/>
    <property type="match status" value="1"/>
</dbReference>
<evidence type="ECO:0000256" key="1">
    <source>
        <dbReference type="ARBA" id="ARBA00004123"/>
    </source>
</evidence>
<dbReference type="CDD" id="cd21077">
    <property type="entry name" value="DBD_Rad14"/>
    <property type="match status" value="1"/>
</dbReference>
<evidence type="ECO:0000256" key="3">
    <source>
        <dbReference type="ARBA" id="ARBA00022723"/>
    </source>
</evidence>
<evidence type="ECO:0000256" key="7">
    <source>
        <dbReference type="ARBA" id="ARBA00023125"/>
    </source>
</evidence>
<sequence>MATRPSTPPNRPPAPLPLTPDQVRRVEINRLKAKAKLRESESLASSSTLPNAHNKRPLQVTPDASTSPTAPAPLKRNSRLGNYFEYDLSKMVNSKGGFLIEDNDKSDERTRMLEEQRAEQRTAQKLDPPIYLDPSLNPKCLECRSVDIDHLYKRIFGCLVCEKCKAAKPEKYSLLTKTECKEDYLLTDPELRDTDILPHLLKANPHKSTWNNMMLFVRFQVEDFAFKKWGSPEALDVEYERRTAEAKKKKGKKFAQGLRDLRRKTRESEWQMRKDAEHRHEFGATEHREGGEGVQRCIECGFEIEVEEL</sequence>
<gene>
    <name evidence="13" type="ORF">BS47DRAFT_184931</name>
</gene>
<keyword evidence="5" id="KW-0863">Zinc-finger</keyword>
<reference evidence="13" key="1">
    <citation type="journal article" date="2020" name="Nat. Commun.">
        <title>Large-scale genome sequencing of mycorrhizal fungi provides insights into the early evolution of symbiotic traits.</title>
        <authorList>
            <person name="Miyauchi S."/>
            <person name="Kiss E."/>
            <person name="Kuo A."/>
            <person name="Drula E."/>
            <person name="Kohler A."/>
            <person name="Sanchez-Garcia M."/>
            <person name="Morin E."/>
            <person name="Andreopoulos B."/>
            <person name="Barry K.W."/>
            <person name="Bonito G."/>
            <person name="Buee M."/>
            <person name="Carver A."/>
            <person name="Chen C."/>
            <person name="Cichocki N."/>
            <person name="Clum A."/>
            <person name="Culley D."/>
            <person name="Crous P.W."/>
            <person name="Fauchery L."/>
            <person name="Girlanda M."/>
            <person name="Hayes R.D."/>
            <person name="Keri Z."/>
            <person name="LaButti K."/>
            <person name="Lipzen A."/>
            <person name="Lombard V."/>
            <person name="Magnuson J."/>
            <person name="Maillard F."/>
            <person name="Murat C."/>
            <person name="Nolan M."/>
            <person name="Ohm R.A."/>
            <person name="Pangilinan J."/>
            <person name="Pereira M.F."/>
            <person name="Perotto S."/>
            <person name="Peter M."/>
            <person name="Pfister S."/>
            <person name="Riley R."/>
            <person name="Sitrit Y."/>
            <person name="Stielow J.B."/>
            <person name="Szollosi G."/>
            <person name="Zifcakova L."/>
            <person name="Stursova M."/>
            <person name="Spatafora J.W."/>
            <person name="Tedersoo L."/>
            <person name="Vaario L.M."/>
            <person name="Yamada A."/>
            <person name="Yan M."/>
            <person name="Wang P."/>
            <person name="Xu J."/>
            <person name="Bruns T."/>
            <person name="Baldrian P."/>
            <person name="Vilgalys R."/>
            <person name="Dunand C."/>
            <person name="Henrissat B."/>
            <person name="Grigoriev I.V."/>
            <person name="Hibbett D."/>
            <person name="Nagy L.G."/>
            <person name="Martin F.M."/>
        </authorList>
    </citation>
    <scope>NUCLEOTIDE SEQUENCE</scope>
    <source>
        <strain evidence="13">UP504</strain>
    </source>
</reference>
<dbReference type="GO" id="GO:0003684">
    <property type="term" value="F:damaged DNA binding"/>
    <property type="evidence" value="ECO:0007669"/>
    <property type="project" value="InterPro"/>
</dbReference>
<evidence type="ECO:0000256" key="5">
    <source>
        <dbReference type="ARBA" id="ARBA00022771"/>
    </source>
</evidence>
<keyword evidence="9" id="KW-0539">Nucleus</keyword>
<dbReference type="NCBIfam" id="TIGR00598">
    <property type="entry name" value="rad14"/>
    <property type="match status" value="1"/>
</dbReference>
<evidence type="ECO:0000256" key="9">
    <source>
        <dbReference type="ARBA" id="ARBA00023242"/>
    </source>
</evidence>
<organism evidence="13 14">
    <name type="scientific">Hydnum rufescens UP504</name>
    <dbReference type="NCBI Taxonomy" id="1448309"/>
    <lineage>
        <taxon>Eukaryota</taxon>
        <taxon>Fungi</taxon>
        <taxon>Dikarya</taxon>
        <taxon>Basidiomycota</taxon>
        <taxon>Agaricomycotina</taxon>
        <taxon>Agaricomycetes</taxon>
        <taxon>Cantharellales</taxon>
        <taxon>Hydnaceae</taxon>
        <taxon>Hydnum</taxon>
    </lineage>
</organism>
<dbReference type="PROSITE" id="PS00753">
    <property type="entry name" value="XPA_2"/>
    <property type="match status" value="1"/>
</dbReference>
<evidence type="ECO:0000256" key="8">
    <source>
        <dbReference type="ARBA" id="ARBA00023204"/>
    </source>
</evidence>
<evidence type="ECO:0000256" key="4">
    <source>
        <dbReference type="ARBA" id="ARBA00022763"/>
    </source>
</evidence>
<feature type="compositionally biased region" description="Polar residues" evidence="11">
    <location>
        <begin position="42"/>
        <end position="51"/>
    </location>
</feature>
<dbReference type="Proteomes" id="UP000886523">
    <property type="component" value="Unassembled WGS sequence"/>
</dbReference>
<comment type="similarity">
    <text evidence="2">Belongs to the XPA family.</text>
</comment>
<proteinExistence type="inferred from homology"/>
<dbReference type="InterPro" id="IPR037129">
    <property type="entry name" value="XPA_sf"/>
</dbReference>
<dbReference type="SUPFAM" id="SSF46955">
    <property type="entry name" value="Putative DNA-binding domain"/>
    <property type="match status" value="1"/>
</dbReference>
<evidence type="ECO:0000256" key="6">
    <source>
        <dbReference type="ARBA" id="ARBA00022833"/>
    </source>
</evidence>
<name>A0A9P6ANK9_9AGAM</name>
<comment type="subcellular location">
    <subcellularLocation>
        <location evidence="1">Nucleus</location>
    </subcellularLocation>
</comment>
<keyword evidence="3" id="KW-0479">Metal-binding</keyword>
<feature type="compositionally biased region" description="Basic and acidic residues" evidence="11">
    <location>
        <begin position="102"/>
        <end position="124"/>
    </location>
</feature>
<keyword evidence="7" id="KW-0238">DNA-binding</keyword>
<accession>A0A9P6ANK9</accession>
<evidence type="ECO:0000313" key="14">
    <source>
        <dbReference type="Proteomes" id="UP000886523"/>
    </source>
</evidence>
<dbReference type="GO" id="GO:0008270">
    <property type="term" value="F:zinc ion binding"/>
    <property type="evidence" value="ECO:0007669"/>
    <property type="project" value="UniProtKB-KW"/>
</dbReference>
<dbReference type="InterPro" id="IPR009061">
    <property type="entry name" value="DNA-bd_dom_put_sf"/>
</dbReference>
<feature type="region of interest" description="Disordered" evidence="11">
    <location>
        <begin position="1"/>
        <end position="77"/>
    </location>
</feature>
<dbReference type="InterPro" id="IPR022658">
    <property type="entry name" value="XPA_CS"/>
</dbReference>
<dbReference type="GO" id="GO:0000110">
    <property type="term" value="C:nucleotide-excision repair factor 1 complex"/>
    <property type="evidence" value="ECO:0007669"/>
    <property type="project" value="TreeGrafter"/>
</dbReference>
<dbReference type="EMBL" id="MU129045">
    <property type="protein sequence ID" value="KAF9509028.1"/>
    <property type="molecule type" value="Genomic_DNA"/>
</dbReference>
<dbReference type="GO" id="GO:0070914">
    <property type="term" value="P:UV-damage excision repair"/>
    <property type="evidence" value="ECO:0007669"/>
    <property type="project" value="TreeGrafter"/>
</dbReference>
<dbReference type="PANTHER" id="PTHR10142">
    <property type="entry name" value="DNA REPAIR PROTEIN COMPLEMENTING XP-A CELLS"/>
    <property type="match status" value="1"/>
</dbReference>
<feature type="compositionally biased region" description="Pro residues" evidence="11">
    <location>
        <begin position="1"/>
        <end position="18"/>
    </location>
</feature>
<dbReference type="Gene3D" id="3.90.530.10">
    <property type="entry name" value="XPA C-terminal domain"/>
    <property type="match status" value="1"/>
</dbReference>
<evidence type="ECO:0000259" key="12">
    <source>
        <dbReference type="Pfam" id="PF05181"/>
    </source>
</evidence>
<dbReference type="GO" id="GO:0006284">
    <property type="term" value="P:base-excision repair"/>
    <property type="evidence" value="ECO:0007669"/>
    <property type="project" value="TreeGrafter"/>
</dbReference>
<comment type="caution">
    <text evidence="13">The sequence shown here is derived from an EMBL/GenBank/DDBJ whole genome shotgun (WGS) entry which is preliminary data.</text>
</comment>
<dbReference type="InterPro" id="IPR022656">
    <property type="entry name" value="XPA_C"/>
</dbReference>
<keyword evidence="8" id="KW-0234">DNA repair</keyword>
<dbReference type="InterPro" id="IPR000465">
    <property type="entry name" value="XPA/RAD14"/>
</dbReference>
<evidence type="ECO:0000313" key="13">
    <source>
        <dbReference type="EMBL" id="KAF9509028.1"/>
    </source>
</evidence>
<feature type="region of interest" description="Disordered" evidence="11">
    <location>
        <begin position="98"/>
        <end position="125"/>
    </location>
</feature>
<evidence type="ECO:0000256" key="11">
    <source>
        <dbReference type="SAM" id="MobiDB-lite"/>
    </source>
</evidence>
<dbReference type="AlphaFoldDB" id="A0A9P6ANK9"/>
<dbReference type="OrthoDB" id="68328at2759"/>
<feature type="domain" description="XPA C-terminal" evidence="12">
    <location>
        <begin position="171"/>
        <end position="221"/>
    </location>
</feature>
<dbReference type="GO" id="GO:0000715">
    <property type="term" value="P:nucleotide-excision repair, DNA damage recognition"/>
    <property type="evidence" value="ECO:0007669"/>
    <property type="project" value="TreeGrafter"/>
</dbReference>
<keyword evidence="6" id="KW-0862">Zinc</keyword>
<keyword evidence="14" id="KW-1185">Reference proteome</keyword>